<protein>
    <submittedName>
        <fullName evidence="1">Uncharacterized protein</fullName>
    </submittedName>
</protein>
<dbReference type="RefSeq" id="WP_346090164.1">
    <property type="nucleotide sequence ID" value="NZ_BAABKS010000006.1"/>
</dbReference>
<evidence type="ECO:0000313" key="2">
    <source>
        <dbReference type="Proteomes" id="UP001597182"/>
    </source>
</evidence>
<name>A0ABW3VSB7_9PSEU</name>
<dbReference type="EMBL" id="JBHTMB010000328">
    <property type="protein sequence ID" value="MFD1238036.1"/>
    <property type="molecule type" value="Genomic_DNA"/>
</dbReference>
<organism evidence="1 2">
    <name type="scientific">Pseudonocardia benzenivorans</name>
    <dbReference type="NCBI Taxonomy" id="228005"/>
    <lineage>
        <taxon>Bacteria</taxon>
        <taxon>Bacillati</taxon>
        <taxon>Actinomycetota</taxon>
        <taxon>Actinomycetes</taxon>
        <taxon>Pseudonocardiales</taxon>
        <taxon>Pseudonocardiaceae</taxon>
        <taxon>Pseudonocardia</taxon>
    </lineage>
</organism>
<proteinExistence type="predicted"/>
<comment type="caution">
    <text evidence="1">The sequence shown here is derived from an EMBL/GenBank/DDBJ whole genome shotgun (WGS) entry which is preliminary data.</text>
</comment>
<keyword evidence="2" id="KW-1185">Reference proteome</keyword>
<gene>
    <name evidence="1" type="ORF">ACFQ34_32535</name>
</gene>
<evidence type="ECO:0000313" key="1">
    <source>
        <dbReference type="EMBL" id="MFD1238036.1"/>
    </source>
</evidence>
<dbReference type="Proteomes" id="UP001597182">
    <property type="component" value="Unassembled WGS sequence"/>
</dbReference>
<reference evidence="2" key="1">
    <citation type="journal article" date="2019" name="Int. J. Syst. Evol. Microbiol.">
        <title>The Global Catalogue of Microorganisms (GCM) 10K type strain sequencing project: providing services to taxonomists for standard genome sequencing and annotation.</title>
        <authorList>
            <consortium name="The Broad Institute Genomics Platform"/>
            <consortium name="The Broad Institute Genome Sequencing Center for Infectious Disease"/>
            <person name="Wu L."/>
            <person name="Ma J."/>
        </authorList>
    </citation>
    <scope>NUCLEOTIDE SEQUENCE [LARGE SCALE GENOMIC DNA]</scope>
    <source>
        <strain evidence="2">CCUG 49018</strain>
    </source>
</reference>
<sequence length="132" mass="13353">MSDDHGHGHGDGHESEVDSALARVEALSNEKVHHAGDHEGPFSVHVLGLGPCGAAVISELAGSGLPGFSAVAVDVGQGSLSGLAAGGSVRAVELPIPSREDLSSALNRYREFLKIGVSALLLESQLRALAAG</sequence>
<accession>A0ABW3VSB7</accession>